<evidence type="ECO:0000313" key="2">
    <source>
        <dbReference type="Proteomes" id="UP000660729"/>
    </source>
</evidence>
<accession>A0A8H6RWJ8</accession>
<reference evidence="1" key="1">
    <citation type="submission" date="2020-04" db="EMBL/GenBank/DDBJ databases">
        <title>Draft genome resource of the tomato pathogen Pseudocercospora fuligena.</title>
        <authorList>
            <person name="Zaccaron A."/>
        </authorList>
    </citation>
    <scope>NUCLEOTIDE SEQUENCE</scope>
    <source>
        <strain evidence="1">PF001</strain>
    </source>
</reference>
<gene>
    <name evidence="1" type="ORF">HII31_00588</name>
</gene>
<evidence type="ECO:0008006" key="3">
    <source>
        <dbReference type="Google" id="ProtNLM"/>
    </source>
</evidence>
<dbReference type="Gene3D" id="3.30.710.10">
    <property type="entry name" value="Potassium Channel Kv1.1, Chain A"/>
    <property type="match status" value="1"/>
</dbReference>
<dbReference type="PANTHER" id="PTHR47843:SF2">
    <property type="entry name" value="BTB DOMAIN-CONTAINING PROTEIN"/>
    <property type="match status" value="1"/>
</dbReference>
<keyword evidence="2" id="KW-1185">Reference proteome</keyword>
<dbReference type="EMBL" id="JABCIY010000003">
    <property type="protein sequence ID" value="KAF7198232.1"/>
    <property type="molecule type" value="Genomic_DNA"/>
</dbReference>
<name>A0A8H6RWJ8_9PEZI</name>
<evidence type="ECO:0000313" key="1">
    <source>
        <dbReference type="EMBL" id="KAF7198232.1"/>
    </source>
</evidence>
<proteinExistence type="predicted"/>
<sequence>MDSAPHFAKLFASPSIKIVVGVGQAAKDFHIPQNALLLHGSWFQSCLNNFSEAQSKEISLPEHTPAAFAIFVFWIFNGTLPGVTLTDAPDAASTTPAAPIVSTKSLLGDLIDAYLLAQYLMLDDFKDAIMDKMCPLVMSSKDGPISDVDAMRAWNNGEEELKRFVIDAVQLTLPLCKEEWRLRNAGKIVKYQDDLFEFEAYRARMFPTLSAIDDFRKASEGMKDLREKLKSKTRIELWVEKGKRFWLGLELFVSVEPKPSIDYGGGIFSLVSRPKPSSGIV</sequence>
<dbReference type="Proteomes" id="UP000660729">
    <property type="component" value="Unassembled WGS sequence"/>
</dbReference>
<dbReference type="PANTHER" id="PTHR47843">
    <property type="entry name" value="BTB DOMAIN-CONTAINING PROTEIN-RELATED"/>
    <property type="match status" value="1"/>
</dbReference>
<protein>
    <recommendedName>
        <fullName evidence="3">BTB domain-containing protein</fullName>
    </recommendedName>
</protein>
<comment type="caution">
    <text evidence="1">The sequence shown here is derived from an EMBL/GenBank/DDBJ whole genome shotgun (WGS) entry which is preliminary data.</text>
</comment>
<dbReference type="OrthoDB" id="1022638at2759"/>
<organism evidence="1 2">
    <name type="scientific">Pseudocercospora fuligena</name>
    <dbReference type="NCBI Taxonomy" id="685502"/>
    <lineage>
        <taxon>Eukaryota</taxon>
        <taxon>Fungi</taxon>
        <taxon>Dikarya</taxon>
        <taxon>Ascomycota</taxon>
        <taxon>Pezizomycotina</taxon>
        <taxon>Dothideomycetes</taxon>
        <taxon>Dothideomycetidae</taxon>
        <taxon>Mycosphaerellales</taxon>
        <taxon>Mycosphaerellaceae</taxon>
        <taxon>Pseudocercospora</taxon>
    </lineage>
</organism>
<dbReference type="InterPro" id="IPR011333">
    <property type="entry name" value="SKP1/BTB/POZ_sf"/>
</dbReference>
<dbReference type="AlphaFoldDB" id="A0A8H6RWJ8"/>